<dbReference type="SMART" id="SM00822">
    <property type="entry name" value="PKS_KR"/>
    <property type="match status" value="1"/>
</dbReference>
<evidence type="ECO:0000313" key="4">
    <source>
        <dbReference type="EMBL" id="QBR01169.1"/>
    </source>
</evidence>
<dbReference type="NCBIfam" id="NF009466">
    <property type="entry name" value="PRK12826.1-2"/>
    <property type="match status" value="1"/>
</dbReference>
<dbReference type="Proteomes" id="UP000295727">
    <property type="component" value="Chromosome 3"/>
</dbReference>
<name>A0A4P7CY26_9BURK</name>
<dbReference type="SUPFAM" id="SSF51735">
    <property type="entry name" value="NAD(P)-binding Rossmann-fold domains"/>
    <property type="match status" value="1"/>
</dbReference>
<dbReference type="PRINTS" id="PR00081">
    <property type="entry name" value="GDHRDH"/>
</dbReference>
<keyword evidence="5" id="KW-1185">Reference proteome</keyword>
<sequence>MKLKDKVAIITGAAAGIGLATARKFASEGAIVVLCDRFAEGVEREALSLSASGYSAVARAVDVTDRAGIDAVVADLKRQFGRIDILVNNAGITQDARLQSMSEEQFDKVIDVNLKGVFNCTQAVVDTMIGQQRGVVLNASSVVGIYGNFGQTNYAASKFGVIGFTKTWARELGPKGIRVNAVCPGFIATDILSTMPDKVLEGFRSACWQRRLGAPGEIANVYAFLASDDASFVNGTAIEVSGGLSV</sequence>
<protein>
    <submittedName>
        <fullName evidence="4">Glucose 1-dehydrogenase</fullName>
        <ecNumber evidence="4">1.1.1.47</ecNumber>
    </submittedName>
</protein>
<dbReference type="AlphaFoldDB" id="A0A4P7CY26"/>
<dbReference type="GO" id="GO:0047936">
    <property type="term" value="F:glucose 1-dehydrogenase [NAD(P)+] activity"/>
    <property type="evidence" value="ECO:0007669"/>
    <property type="project" value="UniProtKB-EC"/>
</dbReference>
<dbReference type="PROSITE" id="PS00061">
    <property type="entry name" value="ADH_SHORT"/>
    <property type="match status" value="1"/>
</dbReference>
<accession>A0A4P7CY26</accession>
<evidence type="ECO:0000256" key="1">
    <source>
        <dbReference type="ARBA" id="ARBA00006484"/>
    </source>
</evidence>
<dbReference type="PANTHER" id="PTHR42760">
    <property type="entry name" value="SHORT-CHAIN DEHYDROGENASES/REDUCTASES FAMILY MEMBER"/>
    <property type="match status" value="1"/>
</dbReference>
<dbReference type="InterPro" id="IPR002347">
    <property type="entry name" value="SDR_fam"/>
</dbReference>
<dbReference type="Gene3D" id="3.40.50.720">
    <property type="entry name" value="NAD(P)-binding Rossmann-like Domain"/>
    <property type="match status" value="1"/>
</dbReference>
<dbReference type="PRINTS" id="PR00080">
    <property type="entry name" value="SDRFAMILY"/>
</dbReference>
<dbReference type="KEGG" id="ppai:E1956_28545"/>
<proteinExistence type="inferred from homology"/>
<comment type="similarity">
    <text evidence="1">Belongs to the short-chain dehydrogenases/reductases (SDR) family.</text>
</comment>
<dbReference type="InterPro" id="IPR020904">
    <property type="entry name" value="Sc_DH/Rdtase_CS"/>
</dbReference>
<dbReference type="PANTHER" id="PTHR42760:SF133">
    <property type="entry name" value="3-OXOACYL-[ACYL-CARRIER-PROTEIN] REDUCTASE"/>
    <property type="match status" value="1"/>
</dbReference>
<dbReference type="OrthoDB" id="8557335at2"/>
<dbReference type="FunFam" id="3.40.50.720:FF:000173">
    <property type="entry name" value="3-oxoacyl-[acyl-carrier protein] reductase"/>
    <property type="match status" value="1"/>
</dbReference>
<dbReference type="RefSeq" id="WP_134755534.1">
    <property type="nucleotide sequence ID" value="NZ_CP038150.1"/>
</dbReference>
<feature type="domain" description="Ketoreductase" evidence="3">
    <location>
        <begin position="6"/>
        <end position="185"/>
    </location>
</feature>
<gene>
    <name evidence="4" type="ORF">E1956_28545</name>
</gene>
<organism evidence="4 5">
    <name type="scientific">Paraburkholderia pallida</name>
    <dbReference type="NCBI Taxonomy" id="2547399"/>
    <lineage>
        <taxon>Bacteria</taxon>
        <taxon>Pseudomonadati</taxon>
        <taxon>Pseudomonadota</taxon>
        <taxon>Betaproteobacteria</taxon>
        <taxon>Burkholderiales</taxon>
        <taxon>Burkholderiaceae</taxon>
        <taxon>Paraburkholderia</taxon>
    </lineage>
</organism>
<reference evidence="4 5" key="1">
    <citation type="submission" date="2019-03" db="EMBL/GenBank/DDBJ databases">
        <title>Paraburkholderia sp. 7MH5, isolated from subtropical forest soil.</title>
        <authorList>
            <person name="Gao Z.-H."/>
            <person name="Qiu L.-H."/>
        </authorList>
    </citation>
    <scope>NUCLEOTIDE SEQUENCE [LARGE SCALE GENOMIC DNA]</scope>
    <source>
        <strain evidence="4 5">7MH5</strain>
    </source>
</reference>
<evidence type="ECO:0000256" key="2">
    <source>
        <dbReference type="ARBA" id="ARBA00023002"/>
    </source>
</evidence>
<dbReference type="InterPro" id="IPR057326">
    <property type="entry name" value="KR_dom"/>
</dbReference>
<dbReference type="Pfam" id="PF13561">
    <property type="entry name" value="adh_short_C2"/>
    <property type="match status" value="1"/>
</dbReference>
<dbReference type="NCBIfam" id="NF005559">
    <property type="entry name" value="PRK07231.1"/>
    <property type="match status" value="1"/>
</dbReference>
<dbReference type="InterPro" id="IPR036291">
    <property type="entry name" value="NAD(P)-bd_dom_sf"/>
</dbReference>
<dbReference type="EMBL" id="CP038150">
    <property type="protein sequence ID" value="QBR01169.1"/>
    <property type="molecule type" value="Genomic_DNA"/>
</dbReference>
<keyword evidence="2 4" id="KW-0560">Oxidoreductase</keyword>
<dbReference type="EC" id="1.1.1.47" evidence="4"/>
<evidence type="ECO:0000313" key="5">
    <source>
        <dbReference type="Proteomes" id="UP000295727"/>
    </source>
</evidence>
<evidence type="ECO:0000259" key="3">
    <source>
        <dbReference type="SMART" id="SM00822"/>
    </source>
</evidence>